<name>A0ABV5HYZ2_9RHOB</name>
<gene>
    <name evidence="1" type="ORF">ACFFU4_07730</name>
</gene>
<comment type="caution">
    <text evidence="1">The sequence shown here is derived from an EMBL/GenBank/DDBJ whole genome shotgun (WGS) entry which is preliminary data.</text>
</comment>
<dbReference type="InterPro" id="IPR027266">
    <property type="entry name" value="TrmE/GcvT-like"/>
</dbReference>
<evidence type="ECO:0000313" key="1">
    <source>
        <dbReference type="EMBL" id="MFB9149635.1"/>
    </source>
</evidence>
<dbReference type="Pfam" id="PF04268">
    <property type="entry name" value="SoxG"/>
    <property type="match status" value="1"/>
</dbReference>
<accession>A0ABV5HYZ2</accession>
<keyword evidence="2" id="KW-1185">Reference proteome</keyword>
<proteinExistence type="predicted"/>
<dbReference type="SUPFAM" id="SSF103025">
    <property type="entry name" value="Folate-binding domain"/>
    <property type="match status" value="1"/>
</dbReference>
<dbReference type="Gene3D" id="3.30.1360.120">
    <property type="entry name" value="Probable tRNA modification gtpase trme, domain 1"/>
    <property type="match status" value="1"/>
</dbReference>
<dbReference type="Proteomes" id="UP001589670">
    <property type="component" value="Unassembled WGS sequence"/>
</dbReference>
<evidence type="ECO:0000313" key="2">
    <source>
        <dbReference type="Proteomes" id="UP001589670"/>
    </source>
</evidence>
<dbReference type="RefSeq" id="WP_377068739.1">
    <property type="nucleotide sequence ID" value="NZ_JBHMEC010000011.1"/>
</dbReference>
<dbReference type="InterPro" id="IPR007375">
    <property type="entry name" value="SoxG"/>
</dbReference>
<sequence length="181" mass="18342">MVDLAEATPCAGLVPVAAGAMRLTEESPGRVTVLAALNGQGAALGRALAQAHGLGWPAPGEVIAGAGGAVRWFGPEMALLIGPEPGEGLAKHAALTDQSDAWAVLRLEGAGAAAAMARLTPLDVRESVFGVGRTARTEVAHMAGAVTRTGAEAFEIMAFRSMAASLVHEVTLAMRRVAARA</sequence>
<protein>
    <submittedName>
        <fullName evidence="1">Sarcosine oxidase subunit gamma</fullName>
    </submittedName>
</protein>
<dbReference type="EMBL" id="JBHMEC010000011">
    <property type="protein sequence ID" value="MFB9149635.1"/>
    <property type="molecule type" value="Genomic_DNA"/>
</dbReference>
<organism evidence="1 2">
    <name type="scientific">Roseovarius ramblicola</name>
    <dbReference type="NCBI Taxonomy" id="2022336"/>
    <lineage>
        <taxon>Bacteria</taxon>
        <taxon>Pseudomonadati</taxon>
        <taxon>Pseudomonadota</taxon>
        <taxon>Alphaproteobacteria</taxon>
        <taxon>Rhodobacterales</taxon>
        <taxon>Roseobacteraceae</taxon>
        <taxon>Roseovarius</taxon>
    </lineage>
</organism>
<reference evidence="1 2" key="1">
    <citation type="submission" date="2024-09" db="EMBL/GenBank/DDBJ databases">
        <authorList>
            <person name="Sun Q."/>
            <person name="Mori K."/>
        </authorList>
    </citation>
    <scope>NUCLEOTIDE SEQUENCE [LARGE SCALE GENOMIC DNA]</scope>
    <source>
        <strain evidence="1 2">CECT 9424</strain>
    </source>
</reference>